<evidence type="ECO:0000256" key="3">
    <source>
        <dbReference type="ARBA" id="ARBA00023163"/>
    </source>
</evidence>
<dbReference type="PANTHER" id="PTHR47506:SF1">
    <property type="entry name" value="HTH-TYPE TRANSCRIPTIONAL REGULATOR YJDC"/>
    <property type="match status" value="1"/>
</dbReference>
<dbReference type="RefSeq" id="WP_164609804.1">
    <property type="nucleotide sequence ID" value="NZ_JAAIKE010000001.1"/>
</dbReference>
<dbReference type="PANTHER" id="PTHR47506">
    <property type="entry name" value="TRANSCRIPTIONAL REGULATORY PROTEIN"/>
    <property type="match status" value="1"/>
</dbReference>
<dbReference type="InterPro" id="IPR001647">
    <property type="entry name" value="HTH_TetR"/>
</dbReference>
<evidence type="ECO:0000259" key="5">
    <source>
        <dbReference type="PROSITE" id="PS50977"/>
    </source>
</evidence>
<evidence type="ECO:0000313" key="7">
    <source>
        <dbReference type="Proteomes" id="UP000481421"/>
    </source>
</evidence>
<comment type="caution">
    <text evidence="6">The sequence shown here is derived from an EMBL/GenBank/DDBJ whole genome shotgun (WGS) entry which is preliminary data.</text>
</comment>
<keyword evidence="3" id="KW-0804">Transcription</keyword>
<dbReference type="AlphaFoldDB" id="A0A6B3RKS2"/>
<dbReference type="GO" id="GO:0003677">
    <property type="term" value="F:DNA binding"/>
    <property type="evidence" value="ECO:0007669"/>
    <property type="project" value="UniProtKB-UniRule"/>
</dbReference>
<evidence type="ECO:0000256" key="2">
    <source>
        <dbReference type="ARBA" id="ARBA00023125"/>
    </source>
</evidence>
<dbReference type="PROSITE" id="PS50977">
    <property type="entry name" value="HTH_TETR_2"/>
    <property type="match status" value="1"/>
</dbReference>
<evidence type="ECO:0000313" key="6">
    <source>
        <dbReference type="EMBL" id="NEX45836.1"/>
    </source>
</evidence>
<accession>A0A6B3RKS2</accession>
<feature type="DNA-binding region" description="H-T-H motif" evidence="4">
    <location>
        <begin position="29"/>
        <end position="48"/>
    </location>
</feature>
<sequence>MARPRTIDRETLLDAAERVVTRQGAAALSFASVATEAGLSKASVQSAFGSRDALIDALIGRWMAHEAARFRAMLAEETTPEARLNAHLRCTYEELHNGSGQRVASLLAILASAGLGSDSLRQWYQARIGDLTATTEAERQRRTAYLAAEGAYFLRCIVGLEADAAVWSDIFADLQAETPRD</sequence>
<keyword evidence="2 4" id="KW-0238">DNA-binding</keyword>
<reference evidence="6 7" key="1">
    <citation type="submission" date="2020-02" db="EMBL/GenBank/DDBJ databases">
        <title>Rhodobacter algicola sp. nov., isolated from microalga culture.</title>
        <authorList>
            <person name="Park C.-Y."/>
        </authorList>
    </citation>
    <scope>NUCLEOTIDE SEQUENCE [LARGE SCALE GENOMIC DNA]</scope>
    <source>
        <strain evidence="6 7">ETT8</strain>
    </source>
</reference>
<evidence type="ECO:0000256" key="1">
    <source>
        <dbReference type="ARBA" id="ARBA00023015"/>
    </source>
</evidence>
<dbReference type="Pfam" id="PF17937">
    <property type="entry name" value="TetR_C_28"/>
    <property type="match status" value="1"/>
</dbReference>
<dbReference type="Gene3D" id="1.10.357.10">
    <property type="entry name" value="Tetracycline Repressor, domain 2"/>
    <property type="match status" value="1"/>
</dbReference>
<protein>
    <submittedName>
        <fullName evidence="6">TetR family transcriptional regulator</fullName>
    </submittedName>
</protein>
<dbReference type="PRINTS" id="PR00455">
    <property type="entry name" value="HTHTETR"/>
</dbReference>
<keyword evidence="7" id="KW-1185">Reference proteome</keyword>
<evidence type="ECO:0000256" key="4">
    <source>
        <dbReference type="PROSITE-ProRule" id="PRU00335"/>
    </source>
</evidence>
<dbReference type="Pfam" id="PF00440">
    <property type="entry name" value="TetR_N"/>
    <property type="match status" value="1"/>
</dbReference>
<gene>
    <name evidence="6" type="ORF">G3572_06445</name>
</gene>
<name>A0A6B3RKS2_9RHOB</name>
<keyword evidence="1" id="KW-0805">Transcription regulation</keyword>
<feature type="domain" description="HTH tetR-type" evidence="5">
    <location>
        <begin position="6"/>
        <end position="66"/>
    </location>
</feature>
<dbReference type="InterPro" id="IPR009057">
    <property type="entry name" value="Homeodomain-like_sf"/>
</dbReference>
<organism evidence="6 7">
    <name type="scientific">Pseudotabrizicola algicola</name>
    <dbReference type="NCBI Taxonomy" id="2709381"/>
    <lineage>
        <taxon>Bacteria</taxon>
        <taxon>Pseudomonadati</taxon>
        <taxon>Pseudomonadota</taxon>
        <taxon>Alphaproteobacteria</taxon>
        <taxon>Rhodobacterales</taxon>
        <taxon>Paracoccaceae</taxon>
        <taxon>Pseudotabrizicola</taxon>
    </lineage>
</organism>
<dbReference type="InterPro" id="IPR041479">
    <property type="entry name" value="TetR_CgmR_C"/>
</dbReference>
<proteinExistence type="predicted"/>
<dbReference type="SUPFAM" id="SSF46689">
    <property type="entry name" value="Homeodomain-like"/>
    <property type="match status" value="1"/>
</dbReference>
<dbReference type="Proteomes" id="UP000481421">
    <property type="component" value="Unassembled WGS sequence"/>
</dbReference>
<dbReference type="EMBL" id="JAAIKE010000001">
    <property type="protein sequence ID" value="NEX45836.1"/>
    <property type="molecule type" value="Genomic_DNA"/>
</dbReference>